<evidence type="ECO:0000256" key="11">
    <source>
        <dbReference type="ARBA" id="ARBA00025487"/>
    </source>
</evidence>
<feature type="region of interest" description="Disordered" evidence="16">
    <location>
        <begin position="147"/>
        <end position="188"/>
    </location>
</feature>
<dbReference type="GO" id="GO:0015031">
    <property type="term" value="P:protein transport"/>
    <property type="evidence" value="ECO:0007669"/>
    <property type="project" value="UniProtKB-KW"/>
</dbReference>
<dbReference type="InterPro" id="IPR011012">
    <property type="entry name" value="Longin-like_dom_sf"/>
</dbReference>
<feature type="compositionally biased region" description="Acidic residues" evidence="16">
    <location>
        <begin position="149"/>
        <end position="164"/>
    </location>
</feature>
<feature type="compositionally biased region" description="Low complexity" evidence="16">
    <location>
        <begin position="165"/>
        <end position="176"/>
    </location>
</feature>
<accession>A0A0A2LBQ5</accession>
<keyword evidence="9" id="KW-0472">Membrane</keyword>
<evidence type="ECO:0000313" key="19">
    <source>
        <dbReference type="Proteomes" id="UP000030104"/>
    </source>
</evidence>
<evidence type="ECO:0000256" key="16">
    <source>
        <dbReference type="SAM" id="MobiDB-lite"/>
    </source>
</evidence>
<dbReference type="HOGENOM" id="CLU_052381_0_0_1"/>
<gene>
    <name evidence="18" type="ORF">PITC_091290</name>
</gene>
<evidence type="ECO:0000256" key="6">
    <source>
        <dbReference type="ARBA" id="ARBA00022475"/>
    </source>
</evidence>
<keyword evidence="7" id="KW-0254">Endocytosis</keyword>
<evidence type="ECO:0000256" key="8">
    <source>
        <dbReference type="ARBA" id="ARBA00022927"/>
    </source>
</evidence>
<proteinExistence type="inferred from homology"/>
<evidence type="ECO:0000256" key="3">
    <source>
        <dbReference type="ARBA" id="ARBA00006972"/>
    </source>
</evidence>
<dbReference type="InterPro" id="IPR022775">
    <property type="entry name" value="AP_mu_sigma_su"/>
</dbReference>
<keyword evidence="10" id="KW-0168">Coated pit</keyword>
<keyword evidence="5" id="KW-0813">Transport</keyword>
<comment type="function">
    <text evidence="11">Component of the adaptor complexes which link clathrin to receptors in coated vesicles. Clathrin-associated protein complexes are believed to interact with the cytoplasmic tails of membrane proteins, leading to their selection and concentration.</text>
</comment>
<dbReference type="EMBL" id="JQGA01000240">
    <property type="protein sequence ID" value="KGO76606.1"/>
    <property type="molecule type" value="Genomic_DNA"/>
</dbReference>
<evidence type="ECO:0000256" key="1">
    <source>
        <dbReference type="ARBA" id="ARBA00004236"/>
    </source>
</evidence>
<dbReference type="GO" id="GO:0035615">
    <property type="term" value="F:clathrin adaptor activity"/>
    <property type="evidence" value="ECO:0007669"/>
    <property type="project" value="InterPro"/>
</dbReference>
<evidence type="ECO:0000256" key="5">
    <source>
        <dbReference type="ARBA" id="ARBA00022448"/>
    </source>
</evidence>
<dbReference type="GO" id="GO:0072583">
    <property type="term" value="P:clathrin-dependent endocytosis"/>
    <property type="evidence" value="ECO:0007669"/>
    <property type="project" value="InterPro"/>
</dbReference>
<dbReference type="InterPro" id="IPR016635">
    <property type="entry name" value="AP_complex_ssu"/>
</dbReference>
<evidence type="ECO:0000256" key="9">
    <source>
        <dbReference type="ARBA" id="ARBA00023136"/>
    </source>
</evidence>
<evidence type="ECO:0000256" key="13">
    <source>
        <dbReference type="ARBA" id="ARBA00031686"/>
    </source>
</evidence>
<sequence>MLHGFRWPRAGFTGIRVYIVLHNLEEAAAEYIQQPLTTELLAESFHKTQADLVTRLPELSFIEQYDPADETSGTVSQDHAYISTRVLEIPEDGSGDCAGGNIEDCVEQGSGLTDDQMAALEELRDRLAPGEKIGWYLVYNGDPERWFPDSEDEEYYESEEESEVESQNQRQSQVQSPNENSSTEPTTPQSYTVHLFRHAGSLAASFLHVLHRAVMGAFNEFYALPDLGGESGQYGRGASITGAAETIQSLSQHSPSGFINADQVTSWLFIAMVLSFILVQNRQGKTRLAKWYSPYSDEEKVKLKGEVHRLVAPRDQKYQSNFVEFRRSTKVIYRRYAGLFFCVCVDANDNELAYLEAIHFFVEVLDQFFGNVCELDLVFNFYKVYAILDEVFLAGEIQETSKQVVLTRLEHLDKLE</sequence>
<protein>
    <recommendedName>
        <fullName evidence="4">AP-2 complex subunit sigma</fullName>
    </recommendedName>
    <alternativeName>
        <fullName evidence="12">Adaptin small chain</fullName>
    </alternativeName>
    <alternativeName>
        <fullName evidence="13">Clathrin assembly protein 2 sigma small chain</fullName>
    </alternativeName>
    <alternativeName>
        <fullName evidence="14">Sigma2-adaptin</fullName>
    </alternativeName>
</protein>
<evidence type="ECO:0000256" key="10">
    <source>
        <dbReference type="ARBA" id="ARBA00023176"/>
    </source>
</evidence>
<evidence type="ECO:0000256" key="15">
    <source>
        <dbReference type="ARBA" id="ARBA00062168"/>
    </source>
</evidence>
<keyword evidence="8" id="KW-0653">Protein transport</keyword>
<reference evidence="18 19" key="1">
    <citation type="journal article" date="2015" name="Mol. Plant Microbe Interact.">
        <title>Genome, transcriptome, and functional analyses of Penicillium expansum provide new insights into secondary metabolism and pathogenicity.</title>
        <authorList>
            <person name="Ballester A.R."/>
            <person name="Marcet-Houben M."/>
            <person name="Levin E."/>
            <person name="Sela N."/>
            <person name="Selma-Lazaro C."/>
            <person name="Carmona L."/>
            <person name="Wisniewski M."/>
            <person name="Droby S."/>
            <person name="Gonzalez-Candelas L."/>
            <person name="Gabaldon T."/>
        </authorList>
    </citation>
    <scope>NUCLEOTIDE SEQUENCE [LARGE SCALE GENOMIC DNA]</scope>
    <source>
        <strain evidence="18 19">PHI-1</strain>
    </source>
</reference>
<evidence type="ECO:0000256" key="7">
    <source>
        <dbReference type="ARBA" id="ARBA00022583"/>
    </source>
</evidence>
<keyword evidence="6" id="KW-1003">Cell membrane</keyword>
<dbReference type="InterPro" id="IPR027156">
    <property type="entry name" value="APS2"/>
</dbReference>
<dbReference type="OrthoDB" id="371463at2759"/>
<name>A0A0A2LBQ5_PENIT</name>
<dbReference type="Proteomes" id="UP000030104">
    <property type="component" value="Unassembled WGS sequence"/>
</dbReference>
<comment type="subunit">
    <text evidence="15">Adaptor protein complex 2 (AP-2) is a heterotetramer composed of two large adaptins (alpha-type subunit APL3 and beta-type subunit APL1), a medium chain (mu-type subunit APM4) and a small adaptin (sigma-type subunit APS2).</text>
</comment>
<evidence type="ECO:0000256" key="12">
    <source>
        <dbReference type="ARBA" id="ARBA00030104"/>
    </source>
</evidence>
<dbReference type="OMA" id="FRWHRAP"/>
<dbReference type="AlphaFoldDB" id="A0A0A2LBQ5"/>
<dbReference type="FunFam" id="3.30.450.60:FF:000011">
    <property type="entry name" value="AP complex subunit sigma"/>
    <property type="match status" value="1"/>
</dbReference>
<dbReference type="Gene3D" id="3.30.450.60">
    <property type="match status" value="1"/>
</dbReference>
<comment type="caution">
    <text evidence="18">The sequence shown here is derived from an EMBL/GenBank/DDBJ whole genome shotgun (WGS) entry which is preliminary data.</text>
</comment>
<comment type="subcellular location">
    <subcellularLocation>
        <location evidence="1">Cell membrane</location>
    </subcellularLocation>
    <subcellularLocation>
        <location evidence="2">Membrane</location>
        <location evidence="2">Coated pit</location>
        <topology evidence="2">Peripheral membrane protein</topology>
        <orientation evidence="2">Cytoplasmic side</orientation>
    </subcellularLocation>
</comment>
<dbReference type="GO" id="GO:0030122">
    <property type="term" value="C:AP-2 adaptor complex"/>
    <property type="evidence" value="ECO:0007669"/>
    <property type="project" value="InterPro"/>
</dbReference>
<comment type="similarity">
    <text evidence="3">Belongs to the adaptor complexes small subunit family.</text>
</comment>
<dbReference type="SUPFAM" id="SSF64356">
    <property type="entry name" value="SNARE-like"/>
    <property type="match status" value="1"/>
</dbReference>
<evidence type="ECO:0000256" key="14">
    <source>
        <dbReference type="ARBA" id="ARBA00032648"/>
    </source>
</evidence>
<dbReference type="PANTHER" id="PTHR11753">
    <property type="entry name" value="ADAPTOR COMPLEXES SMALL SUBUNIT FAMILY"/>
    <property type="match status" value="1"/>
</dbReference>
<feature type="compositionally biased region" description="Polar residues" evidence="16">
    <location>
        <begin position="177"/>
        <end position="188"/>
    </location>
</feature>
<evidence type="ECO:0000256" key="2">
    <source>
        <dbReference type="ARBA" id="ARBA00004277"/>
    </source>
</evidence>
<keyword evidence="19" id="KW-1185">Reference proteome</keyword>
<dbReference type="CDD" id="cd14833">
    <property type="entry name" value="AP2_sigma"/>
    <property type="match status" value="1"/>
</dbReference>
<organism evidence="18 19">
    <name type="scientific">Penicillium italicum</name>
    <name type="common">Blue mold</name>
    <dbReference type="NCBI Taxonomy" id="40296"/>
    <lineage>
        <taxon>Eukaryota</taxon>
        <taxon>Fungi</taxon>
        <taxon>Dikarya</taxon>
        <taxon>Ascomycota</taxon>
        <taxon>Pezizomycotina</taxon>
        <taxon>Eurotiomycetes</taxon>
        <taxon>Eurotiomycetidae</taxon>
        <taxon>Eurotiales</taxon>
        <taxon>Aspergillaceae</taxon>
        <taxon>Penicillium</taxon>
    </lineage>
</organism>
<evidence type="ECO:0000256" key="4">
    <source>
        <dbReference type="ARBA" id="ARBA00013914"/>
    </source>
</evidence>
<dbReference type="STRING" id="40296.A0A0A2LBQ5"/>
<evidence type="ECO:0000313" key="18">
    <source>
        <dbReference type="EMBL" id="KGO76606.1"/>
    </source>
</evidence>
<feature type="domain" description="AP complex mu/sigma subunit" evidence="17">
    <location>
        <begin position="274"/>
        <end position="415"/>
    </location>
</feature>
<evidence type="ECO:0000259" key="17">
    <source>
        <dbReference type="Pfam" id="PF01217"/>
    </source>
</evidence>
<dbReference type="PhylomeDB" id="A0A0A2LBQ5"/>
<dbReference type="Pfam" id="PF01217">
    <property type="entry name" value="Clat_adaptor_s"/>
    <property type="match status" value="1"/>
</dbReference>